<feature type="non-terminal residue" evidence="1">
    <location>
        <position position="111"/>
    </location>
</feature>
<proteinExistence type="predicted"/>
<keyword evidence="2" id="KW-1185">Reference proteome</keyword>
<evidence type="ECO:0000313" key="1">
    <source>
        <dbReference type="EMBL" id="CAG8850225.1"/>
    </source>
</evidence>
<dbReference type="Proteomes" id="UP000789920">
    <property type="component" value="Unassembled WGS sequence"/>
</dbReference>
<feature type="non-terminal residue" evidence="1">
    <location>
        <position position="1"/>
    </location>
</feature>
<comment type="caution">
    <text evidence="1">The sequence shown here is derived from an EMBL/GenBank/DDBJ whole genome shotgun (WGS) entry which is preliminary data.</text>
</comment>
<gene>
    <name evidence="1" type="ORF">RPERSI_LOCUS35984</name>
</gene>
<dbReference type="EMBL" id="CAJVQC010169731">
    <property type="protein sequence ID" value="CAG8850225.1"/>
    <property type="molecule type" value="Genomic_DNA"/>
</dbReference>
<sequence length="111" mass="12777">LGEAFAYLLKQYGGIVKFHGLFNEPSILISDPKLVQQVLVNRPYEYLKYFSNKSMAKEVFGGDGILLAEGDTHKRQRKTMSPSFDFTNVKEMYPTFVQAGHKLKNIWMKQI</sequence>
<accession>A0ACA9SY07</accession>
<organism evidence="1 2">
    <name type="scientific">Racocetra persica</name>
    <dbReference type="NCBI Taxonomy" id="160502"/>
    <lineage>
        <taxon>Eukaryota</taxon>
        <taxon>Fungi</taxon>
        <taxon>Fungi incertae sedis</taxon>
        <taxon>Mucoromycota</taxon>
        <taxon>Glomeromycotina</taxon>
        <taxon>Glomeromycetes</taxon>
        <taxon>Diversisporales</taxon>
        <taxon>Gigasporaceae</taxon>
        <taxon>Racocetra</taxon>
    </lineage>
</organism>
<reference evidence="1" key="1">
    <citation type="submission" date="2021-06" db="EMBL/GenBank/DDBJ databases">
        <authorList>
            <person name="Kallberg Y."/>
            <person name="Tangrot J."/>
            <person name="Rosling A."/>
        </authorList>
    </citation>
    <scope>NUCLEOTIDE SEQUENCE</scope>
    <source>
        <strain evidence="1">MA461A</strain>
    </source>
</reference>
<protein>
    <submittedName>
        <fullName evidence="1">33207_t:CDS:1</fullName>
    </submittedName>
</protein>
<name>A0ACA9SY07_9GLOM</name>
<evidence type="ECO:0000313" key="2">
    <source>
        <dbReference type="Proteomes" id="UP000789920"/>
    </source>
</evidence>